<dbReference type="SUPFAM" id="SSF51101">
    <property type="entry name" value="Mannose-binding lectins"/>
    <property type="match status" value="3"/>
</dbReference>
<name>A0A7G2FG21_ARATH</name>
<dbReference type="PANTHER" id="PTHR47293">
    <property type="entry name" value="JACALIN-RELATED LECTIN 3"/>
    <property type="match status" value="1"/>
</dbReference>
<dbReference type="Gene3D" id="2.100.10.30">
    <property type="entry name" value="Jacalin-like lectin domain"/>
    <property type="match status" value="3"/>
</dbReference>
<dbReference type="SMART" id="SM00915">
    <property type="entry name" value="Jacalin"/>
    <property type="match status" value="3"/>
</dbReference>
<keyword evidence="2" id="KW-0430">Lectin</keyword>
<dbReference type="PROSITE" id="PS51752">
    <property type="entry name" value="JACALIN_LECTIN"/>
    <property type="match status" value="3"/>
</dbReference>
<dbReference type="GO" id="GO:0030246">
    <property type="term" value="F:carbohydrate binding"/>
    <property type="evidence" value="ECO:0007669"/>
    <property type="project" value="UniProtKB-KW"/>
</dbReference>
<gene>
    <name evidence="4" type="ORF">AT9943_LOCUS21412</name>
</gene>
<dbReference type="FunFam" id="2.100.10.30:FF:000001">
    <property type="entry name" value="Jacalin-related lectin 33"/>
    <property type="match status" value="2"/>
</dbReference>
<dbReference type="Proteomes" id="UP000516314">
    <property type="component" value="Chromosome 5"/>
</dbReference>
<dbReference type="Pfam" id="PF01419">
    <property type="entry name" value="Jacalin"/>
    <property type="match status" value="4"/>
</dbReference>
<evidence type="ECO:0000256" key="2">
    <source>
        <dbReference type="ARBA" id="ARBA00022734"/>
    </source>
</evidence>
<dbReference type="EMBL" id="LR881470">
    <property type="protein sequence ID" value="CAD5334087.1"/>
    <property type="molecule type" value="Genomic_DNA"/>
</dbReference>
<sequence>MSKKVTIAYGGSNGNKFDDGVYEGTYDGVRKLIVGEDFHGIVYLKIQYVKNGDVVVKEHGRARGTHITETEFEVKCPDEYITSIWGTCRNDHHRYKSTGGRTFEQPDGLGYKHVDHIYQKTELTAADKYDINLAAKMGSPMYWNTVSELQFKTSHGRTSEQFGMPGTGSRDFVLEGKNGTKLLGLHGRSGDFLDAIGAYFYVVSSTFKHLEPQGGSNGVSWDDGAYDRLSKLCVGEDAHCVSSVEFHYVKGNDRITHCHGKDSKEQSFFLQFVLKDQDGEYVKSVEGTVDKDGFISSLTFKTSMNRSSEKFGKPVGTKFQLEAKGFDKIVGFRGRSSVNRINALGANFAVVVVPPVKKLNAKGDVLGNEWDDGIHDDVRMITVRYNDKFVKSVKFEYINGPVIGDAHGDGDIHKDDKEKEFKLYFNKEYITSVEGHYGKRLAAPNTSISAMSSFSTGYMTMLKFNTNRTTYQVLSHSPEYTYEGTSFKLEEKDHKIVGFYGKTEVSLNQIGVYVKPIANA</sequence>
<protein>
    <submittedName>
        <fullName evidence="4">(thale cress) hypothetical protein</fullName>
    </submittedName>
</protein>
<dbReference type="InterPro" id="IPR001229">
    <property type="entry name" value="Jacalin-like_lectin_dom"/>
</dbReference>
<dbReference type="InterPro" id="IPR036404">
    <property type="entry name" value="Jacalin-like_lectin_dom_sf"/>
</dbReference>
<feature type="domain" description="Jacalin-type lectin" evidence="3">
    <location>
        <begin position="356"/>
        <end position="516"/>
    </location>
</feature>
<evidence type="ECO:0000256" key="1">
    <source>
        <dbReference type="ARBA" id="ARBA00006568"/>
    </source>
</evidence>
<dbReference type="PANTHER" id="PTHR47293:SF13">
    <property type="entry name" value="JACALIN-RELATED LECTIN 45"/>
    <property type="match status" value="1"/>
</dbReference>
<dbReference type="CDD" id="cd09612">
    <property type="entry name" value="Jacalin"/>
    <property type="match status" value="1"/>
</dbReference>
<feature type="domain" description="Jacalin-type lectin" evidence="3">
    <location>
        <begin position="207"/>
        <end position="350"/>
    </location>
</feature>
<accession>A0A7G2FG21</accession>
<reference evidence="4 5" key="1">
    <citation type="submission" date="2020-09" db="EMBL/GenBank/DDBJ databases">
        <authorList>
            <person name="Ashkenazy H."/>
        </authorList>
    </citation>
    <scope>NUCLEOTIDE SEQUENCE [LARGE SCALE GENOMIC DNA]</scope>
    <source>
        <strain evidence="5">cv. Cdm-0</strain>
    </source>
</reference>
<feature type="domain" description="Jacalin-type lectin" evidence="3">
    <location>
        <begin position="3"/>
        <end position="202"/>
    </location>
</feature>
<dbReference type="AlphaFoldDB" id="A0A7G2FG21"/>
<evidence type="ECO:0000313" key="4">
    <source>
        <dbReference type="EMBL" id="CAD5334087.1"/>
    </source>
</evidence>
<dbReference type="InterPro" id="IPR033734">
    <property type="entry name" value="Jacalin-like_lectin_dom_plant"/>
</dbReference>
<evidence type="ECO:0000313" key="5">
    <source>
        <dbReference type="Proteomes" id="UP000516314"/>
    </source>
</evidence>
<comment type="similarity">
    <text evidence="1">Belongs to the jacalin lectin family.</text>
</comment>
<evidence type="ECO:0000259" key="3">
    <source>
        <dbReference type="PROSITE" id="PS51752"/>
    </source>
</evidence>
<proteinExistence type="inferred from homology"/>
<organism evidence="4 5">
    <name type="scientific">Arabidopsis thaliana</name>
    <name type="common">Mouse-ear cress</name>
    <dbReference type="NCBI Taxonomy" id="3702"/>
    <lineage>
        <taxon>Eukaryota</taxon>
        <taxon>Viridiplantae</taxon>
        <taxon>Streptophyta</taxon>
        <taxon>Embryophyta</taxon>
        <taxon>Tracheophyta</taxon>
        <taxon>Spermatophyta</taxon>
        <taxon>Magnoliopsida</taxon>
        <taxon>eudicotyledons</taxon>
        <taxon>Gunneridae</taxon>
        <taxon>Pentapetalae</taxon>
        <taxon>rosids</taxon>
        <taxon>malvids</taxon>
        <taxon>Brassicales</taxon>
        <taxon>Brassicaceae</taxon>
        <taxon>Camelineae</taxon>
        <taxon>Arabidopsis</taxon>
    </lineage>
</organism>